<dbReference type="PANTHER" id="PTHR23222">
    <property type="entry name" value="PROHIBITIN"/>
    <property type="match status" value="1"/>
</dbReference>
<dbReference type="SMART" id="SM00244">
    <property type="entry name" value="PHB"/>
    <property type="match status" value="1"/>
</dbReference>
<accession>A0A6B2LDF9</accession>
<evidence type="ECO:0000256" key="2">
    <source>
        <dbReference type="RuleBase" id="RU366048"/>
    </source>
</evidence>
<evidence type="ECO:0000256" key="1">
    <source>
        <dbReference type="ARBA" id="ARBA00009658"/>
    </source>
</evidence>
<proteinExistence type="inferred from homology"/>
<dbReference type="Gene3D" id="3.30.479.30">
    <property type="entry name" value="Band 7 domain"/>
    <property type="match status" value="1"/>
</dbReference>
<feature type="domain" description="Band 7" evidence="3">
    <location>
        <begin position="10"/>
        <end position="173"/>
    </location>
</feature>
<reference evidence="4" key="1">
    <citation type="journal article" date="2020" name="J. Eukaryot. Microbiol.">
        <title>De novo Sequencing, Assembly and Annotation of the Transcriptome for the Free-Living Testate Amoeba Arcella intermedia.</title>
        <authorList>
            <person name="Ribeiro G.M."/>
            <person name="Porfirio-Sousa A.L."/>
            <person name="Maurer-Alcala X.X."/>
            <person name="Katz L.A."/>
            <person name="Lahr D.J.G."/>
        </authorList>
    </citation>
    <scope>NUCLEOTIDE SEQUENCE</scope>
</reference>
<keyword evidence="2" id="KW-0472">Membrane</keyword>
<keyword evidence="2" id="KW-0999">Mitochondrion inner membrane</keyword>
<protein>
    <recommendedName>
        <fullName evidence="2">Prohibitin</fullName>
    </recommendedName>
</protein>
<dbReference type="PANTHER" id="PTHR23222:SF0">
    <property type="entry name" value="PROHIBITIN 1"/>
    <property type="match status" value="1"/>
</dbReference>
<dbReference type="FunFam" id="3.30.479.30:FF:000001">
    <property type="entry name" value="Prohibitin 2"/>
    <property type="match status" value="1"/>
</dbReference>
<dbReference type="InterPro" id="IPR000163">
    <property type="entry name" value="Prohibitin"/>
</dbReference>
<dbReference type="GO" id="GO:0007005">
    <property type="term" value="P:mitochondrion organization"/>
    <property type="evidence" value="ECO:0007669"/>
    <property type="project" value="TreeGrafter"/>
</dbReference>
<name>A0A6B2LDF9_9EUKA</name>
<organism evidence="4">
    <name type="scientific">Arcella intermedia</name>
    <dbReference type="NCBI Taxonomy" id="1963864"/>
    <lineage>
        <taxon>Eukaryota</taxon>
        <taxon>Amoebozoa</taxon>
        <taxon>Tubulinea</taxon>
        <taxon>Elardia</taxon>
        <taxon>Arcellinida</taxon>
        <taxon>Sphaerothecina</taxon>
        <taxon>Arcellidae</taxon>
        <taxon>Arcella</taxon>
    </lineage>
</organism>
<dbReference type="GO" id="GO:0005743">
    <property type="term" value="C:mitochondrial inner membrane"/>
    <property type="evidence" value="ECO:0007669"/>
    <property type="project" value="UniProtKB-SubCell"/>
</dbReference>
<dbReference type="AlphaFoldDB" id="A0A6B2LDF9"/>
<dbReference type="PRINTS" id="PR00679">
    <property type="entry name" value="PROHIBITIN"/>
</dbReference>
<dbReference type="InterPro" id="IPR036013">
    <property type="entry name" value="Band_7/SPFH_dom_sf"/>
</dbReference>
<dbReference type="CDD" id="cd03401">
    <property type="entry name" value="SPFH_prohibitin"/>
    <property type="match status" value="1"/>
</dbReference>
<comment type="subcellular location">
    <subcellularLocation>
        <location evidence="2">Mitochondrion inner membrane</location>
    </subcellularLocation>
</comment>
<dbReference type="Pfam" id="PF01145">
    <property type="entry name" value="Band_7"/>
    <property type="match status" value="1"/>
</dbReference>
<comment type="similarity">
    <text evidence="1 2">Belongs to the prohibitin family.</text>
</comment>
<dbReference type="SUPFAM" id="SSF117892">
    <property type="entry name" value="Band 7/SPFH domain"/>
    <property type="match status" value="1"/>
</dbReference>
<keyword evidence="2" id="KW-0496">Mitochondrion</keyword>
<dbReference type="InterPro" id="IPR001107">
    <property type="entry name" value="Band_7"/>
</dbReference>
<dbReference type="EMBL" id="GIBP01006110">
    <property type="protein sequence ID" value="NDV35079.1"/>
    <property type="molecule type" value="Transcribed_RNA"/>
</dbReference>
<evidence type="ECO:0000313" key="4">
    <source>
        <dbReference type="EMBL" id="NDV35079.1"/>
    </source>
</evidence>
<evidence type="ECO:0000259" key="3">
    <source>
        <dbReference type="SMART" id="SM00244"/>
    </source>
</evidence>
<sequence>MGIAAIVGNQAYYIVPAGQRAVIFDRWYGIKPNYVAGEGLHLKIPFWQWPHLFNVRITPKKIETETGTKDLQTIKIGLRVLYRPQEEKLPYIKKKLGTDYAERILPSIGQETLKSVVAHYNAEELITRRVKVSQDIRDSLTLRAKDFFIILDDVSITDLSFGQEYSNAVEQKQVAQQEAERAKFIVQKAEQERLAAVIRAEGEAEGARLITEATNAVGASFIELRRIEAAKEIAQKLSSSNRVLYVPGSGSNMLFQIPNFNDRPRNTPTPSN</sequence>